<accession>A0A1M6BBY1</accession>
<dbReference type="HAMAP" id="MF_00337">
    <property type="entry name" value="Exonuc_7_S"/>
    <property type="match status" value="1"/>
</dbReference>
<reference evidence="7 8" key="1">
    <citation type="submission" date="2016-11" db="EMBL/GenBank/DDBJ databases">
        <authorList>
            <person name="Jaros S."/>
            <person name="Januszkiewicz K."/>
            <person name="Wedrychowicz H."/>
        </authorList>
    </citation>
    <scope>NUCLEOTIDE SEQUENCE [LARGE SCALE GENOMIC DNA]</scope>
    <source>
        <strain evidence="7 8">DSM 5091</strain>
    </source>
</reference>
<organism evidence="7 8">
    <name type="scientific">Malonomonas rubra DSM 5091</name>
    <dbReference type="NCBI Taxonomy" id="1122189"/>
    <lineage>
        <taxon>Bacteria</taxon>
        <taxon>Pseudomonadati</taxon>
        <taxon>Thermodesulfobacteriota</taxon>
        <taxon>Desulfuromonadia</taxon>
        <taxon>Desulfuromonadales</taxon>
        <taxon>Geopsychrobacteraceae</taxon>
        <taxon>Malonomonas</taxon>
    </lineage>
</organism>
<proteinExistence type="inferred from homology"/>
<dbReference type="AlphaFoldDB" id="A0A1M6BBY1"/>
<dbReference type="STRING" id="1122189.SAMN02745165_00109"/>
<dbReference type="GO" id="GO:0009318">
    <property type="term" value="C:exodeoxyribonuclease VII complex"/>
    <property type="evidence" value="ECO:0007669"/>
    <property type="project" value="UniProtKB-UniRule"/>
</dbReference>
<evidence type="ECO:0000256" key="6">
    <source>
        <dbReference type="HAMAP-Rule" id="MF_00337"/>
    </source>
</evidence>
<comment type="catalytic activity">
    <reaction evidence="6">
        <text>Exonucleolytic cleavage in either 5'- to 3'- or 3'- to 5'-direction to yield nucleoside 5'-phosphates.</text>
        <dbReference type="EC" id="3.1.11.6"/>
    </reaction>
</comment>
<dbReference type="Proteomes" id="UP000184171">
    <property type="component" value="Unassembled WGS sequence"/>
</dbReference>
<gene>
    <name evidence="6" type="primary">xseB</name>
    <name evidence="7" type="ORF">SAMN02745165_00109</name>
</gene>
<dbReference type="Pfam" id="PF02609">
    <property type="entry name" value="Exonuc_VII_S"/>
    <property type="match status" value="1"/>
</dbReference>
<evidence type="ECO:0000313" key="8">
    <source>
        <dbReference type="Proteomes" id="UP000184171"/>
    </source>
</evidence>
<dbReference type="EMBL" id="FQZT01000001">
    <property type="protein sequence ID" value="SHI46088.1"/>
    <property type="molecule type" value="Genomic_DNA"/>
</dbReference>
<evidence type="ECO:0000256" key="4">
    <source>
        <dbReference type="ARBA" id="ARBA00022801"/>
    </source>
</evidence>
<sequence>MAKKSGFETALKQLEDAVTQLESGELSLEQSLKVFSTGVEQADACRKSLQDVELQVEQLLKQADGSFTREAFLDED</sequence>
<keyword evidence="5 6" id="KW-0269">Exonuclease</keyword>
<dbReference type="GO" id="GO:0006308">
    <property type="term" value="P:DNA catabolic process"/>
    <property type="evidence" value="ECO:0007669"/>
    <property type="project" value="UniProtKB-UniRule"/>
</dbReference>
<evidence type="ECO:0000256" key="1">
    <source>
        <dbReference type="ARBA" id="ARBA00009998"/>
    </source>
</evidence>
<keyword evidence="2 6" id="KW-0963">Cytoplasm</keyword>
<dbReference type="InterPro" id="IPR003761">
    <property type="entry name" value="Exonuc_VII_S"/>
</dbReference>
<keyword evidence="8" id="KW-1185">Reference proteome</keyword>
<dbReference type="GO" id="GO:0008855">
    <property type="term" value="F:exodeoxyribonuclease VII activity"/>
    <property type="evidence" value="ECO:0007669"/>
    <property type="project" value="UniProtKB-UniRule"/>
</dbReference>
<dbReference type="PIRSF" id="PIRSF006488">
    <property type="entry name" value="Exonuc_VII_S"/>
    <property type="match status" value="1"/>
</dbReference>
<dbReference type="Gene3D" id="1.10.287.1040">
    <property type="entry name" value="Exonuclease VII, small subunit"/>
    <property type="match status" value="1"/>
</dbReference>
<dbReference type="PANTHER" id="PTHR34137">
    <property type="entry name" value="EXODEOXYRIBONUCLEASE 7 SMALL SUBUNIT"/>
    <property type="match status" value="1"/>
</dbReference>
<keyword evidence="4 6" id="KW-0378">Hydrolase</keyword>
<comment type="subunit">
    <text evidence="6">Heterooligomer composed of large and small subunits.</text>
</comment>
<protein>
    <recommendedName>
        <fullName evidence="6">Exodeoxyribonuclease 7 small subunit</fullName>
        <ecNumber evidence="6">3.1.11.6</ecNumber>
    </recommendedName>
    <alternativeName>
        <fullName evidence="6">Exodeoxyribonuclease VII small subunit</fullName>
        <shortName evidence="6">Exonuclease VII small subunit</shortName>
    </alternativeName>
</protein>
<comment type="function">
    <text evidence="6">Bidirectionally degrades single-stranded DNA into large acid-insoluble oligonucleotides, which are then degraded further into small acid-soluble oligonucleotides.</text>
</comment>
<dbReference type="RefSeq" id="WP_072904797.1">
    <property type="nucleotide sequence ID" value="NZ_FQZT01000001.1"/>
</dbReference>
<keyword evidence="3 6" id="KW-0540">Nuclease</keyword>
<evidence type="ECO:0000256" key="5">
    <source>
        <dbReference type="ARBA" id="ARBA00022839"/>
    </source>
</evidence>
<dbReference type="EC" id="3.1.11.6" evidence="6"/>
<dbReference type="NCBIfam" id="TIGR01280">
    <property type="entry name" value="xseB"/>
    <property type="match status" value="1"/>
</dbReference>
<evidence type="ECO:0000256" key="2">
    <source>
        <dbReference type="ARBA" id="ARBA00022490"/>
    </source>
</evidence>
<evidence type="ECO:0000313" key="7">
    <source>
        <dbReference type="EMBL" id="SHI46088.1"/>
    </source>
</evidence>
<comment type="similarity">
    <text evidence="1 6">Belongs to the XseB family.</text>
</comment>
<comment type="subcellular location">
    <subcellularLocation>
        <location evidence="6">Cytoplasm</location>
    </subcellularLocation>
</comment>
<evidence type="ECO:0000256" key="3">
    <source>
        <dbReference type="ARBA" id="ARBA00022722"/>
    </source>
</evidence>
<name>A0A1M6BBY1_MALRU</name>
<dbReference type="PANTHER" id="PTHR34137:SF1">
    <property type="entry name" value="EXODEOXYRIBONUCLEASE 7 SMALL SUBUNIT"/>
    <property type="match status" value="1"/>
</dbReference>
<dbReference type="SUPFAM" id="SSF116842">
    <property type="entry name" value="XseB-like"/>
    <property type="match status" value="1"/>
</dbReference>
<dbReference type="InterPro" id="IPR037004">
    <property type="entry name" value="Exonuc_VII_ssu_sf"/>
</dbReference>
<dbReference type="GO" id="GO:0005829">
    <property type="term" value="C:cytosol"/>
    <property type="evidence" value="ECO:0007669"/>
    <property type="project" value="TreeGrafter"/>
</dbReference>